<feature type="region of interest" description="Disordered" evidence="1">
    <location>
        <begin position="26"/>
        <end position="46"/>
    </location>
</feature>
<evidence type="ECO:0000313" key="2">
    <source>
        <dbReference type="EMBL" id="RDX81428.1"/>
    </source>
</evidence>
<dbReference type="AlphaFoldDB" id="A0A371FSZ1"/>
<reference evidence="2" key="1">
    <citation type="submission" date="2018-05" db="EMBL/GenBank/DDBJ databases">
        <title>Draft genome of Mucuna pruriens seed.</title>
        <authorList>
            <person name="Nnadi N.E."/>
            <person name="Vos R."/>
            <person name="Hasami M.H."/>
            <person name="Devisetty U.K."/>
            <person name="Aguiy J.C."/>
        </authorList>
    </citation>
    <scope>NUCLEOTIDE SEQUENCE [LARGE SCALE GENOMIC DNA]</scope>
    <source>
        <strain evidence="2">JCA_2017</strain>
    </source>
</reference>
<accession>A0A371FSZ1</accession>
<sequence length="112" mass="12985">MKVRKARVRVQIAHPISIKGHIEKKEVRGRRGKEGMRKSLEEKGGTKKNLVEKGDIRKILRKLLCTQIWRCRVILEVEDEGRPRWPPTNSIGMSWYGGTNTVEKVEKIRKGI</sequence>
<dbReference type="EMBL" id="QJKJ01007936">
    <property type="protein sequence ID" value="RDX81428.1"/>
    <property type="molecule type" value="Genomic_DNA"/>
</dbReference>
<feature type="non-terminal residue" evidence="2">
    <location>
        <position position="1"/>
    </location>
</feature>
<evidence type="ECO:0000313" key="3">
    <source>
        <dbReference type="Proteomes" id="UP000257109"/>
    </source>
</evidence>
<proteinExistence type="predicted"/>
<gene>
    <name evidence="2" type="ORF">CR513_37897</name>
</gene>
<dbReference type="Proteomes" id="UP000257109">
    <property type="component" value="Unassembled WGS sequence"/>
</dbReference>
<organism evidence="2 3">
    <name type="scientific">Mucuna pruriens</name>
    <name type="common">Velvet bean</name>
    <name type="synonym">Dolichos pruriens</name>
    <dbReference type="NCBI Taxonomy" id="157652"/>
    <lineage>
        <taxon>Eukaryota</taxon>
        <taxon>Viridiplantae</taxon>
        <taxon>Streptophyta</taxon>
        <taxon>Embryophyta</taxon>
        <taxon>Tracheophyta</taxon>
        <taxon>Spermatophyta</taxon>
        <taxon>Magnoliopsida</taxon>
        <taxon>eudicotyledons</taxon>
        <taxon>Gunneridae</taxon>
        <taxon>Pentapetalae</taxon>
        <taxon>rosids</taxon>
        <taxon>fabids</taxon>
        <taxon>Fabales</taxon>
        <taxon>Fabaceae</taxon>
        <taxon>Papilionoideae</taxon>
        <taxon>50 kb inversion clade</taxon>
        <taxon>NPAAA clade</taxon>
        <taxon>indigoferoid/millettioid clade</taxon>
        <taxon>Phaseoleae</taxon>
        <taxon>Mucuna</taxon>
    </lineage>
</organism>
<name>A0A371FSZ1_MUCPR</name>
<keyword evidence="3" id="KW-1185">Reference proteome</keyword>
<feature type="compositionally biased region" description="Basic and acidic residues" evidence="1">
    <location>
        <begin position="32"/>
        <end position="46"/>
    </location>
</feature>
<protein>
    <submittedName>
        <fullName evidence="2">Uncharacterized protein</fullName>
    </submittedName>
</protein>
<comment type="caution">
    <text evidence="2">The sequence shown here is derived from an EMBL/GenBank/DDBJ whole genome shotgun (WGS) entry which is preliminary data.</text>
</comment>
<evidence type="ECO:0000256" key="1">
    <source>
        <dbReference type="SAM" id="MobiDB-lite"/>
    </source>
</evidence>